<dbReference type="Gene3D" id="2.40.10.10">
    <property type="entry name" value="Trypsin-like serine proteases"/>
    <property type="match status" value="2"/>
</dbReference>
<dbReference type="InterPro" id="IPR009003">
    <property type="entry name" value="Peptidase_S1_PA"/>
</dbReference>
<organism evidence="2 3">
    <name type="scientific">Mariniradius sediminis</name>
    <dbReference type="NCBI Taxonomy" id="2909237"/>
    <lineage>
        <taxon>Bacteria</taxon>
        <taxon>Pseudomonadati</taxon>
        <taxon>Bacteroidota</taxon>
        <taxon>Cytophagia</taxon>
        <taxon>Cytophagales</taxon>
        <taxon>Cyclobacteriaceae</taxon>
        <taxon>Mariniradius</taxon>
    </lineage>
</organism>
<evidence type="ECO:0000256" key="1">
    <source>
        <dbReference type="SAM" id="SignalP"/>
    </source>
</evidence>
<evidence type="ECO:0000313" key="3">
    <source>
        <dbReference type="Proteomes" id="UP001201449"/>
    </source>
</evidence>
<keyword evidence="1" id="KW-0732">Signal</keyword>
<dbReference type="Proteomes" id="UP001201449">
    <property type="component" value="Unassembled WGS sequence"/>
</dbReference>
<reference evidence="2 3" key="1">
    <citation type="submission" date="2022-01" db="EMBL/GenBank/DDBJ databases">
        <title>Mariniradius saccharolyticus sp. nov., isolated from sediment of a river.</title>
        <authorList>
            <person name="Liu H."/>
        </authorList>
    </citation>
    <scope>NUCLEOTIDE SEQUENCE [LARGE SCALE GENOMIC DNA]</scope>
    <source>
        <strain evidence="2 3">RY-2</strain>
    </source>
</reference>
<protein>
    <submittedName>
        <fullName evidence="2">Serine protease</fullName>
    </submittedName>
</protein>
<dbReference type="Pfam" id="PF13365">
    <property type="entry name" value="Trypsin_2"/>
    <property type="match status" value="1"/>
</dbReference>
<evidence type="ECO:0000313" key="2">
    <source>
        <dbReference type="EMBL" id="MCF1752083.1"/>
    </source>
</evidence>
<dbReference type="InterPro" id="IPR043504">
    <property type="entry name" value="Peptidase_S1_PA_chymotrypsin"/>
</dbReference>
<feature type="signal peptide" evidence="1">
    <location>
        <begin position="1"/>
        <end position="18"/>
    </location>
</feature>
<dbReference type="RefSeq" id="WP_234862004.1">
    <property type="nucleotide sequence ID" value="NZ_JAKEVZ010000010.1"/>
</dbReference>
<gene>
    <name evidence="2" type="ORF">L0U89_13510</name>
</gene>
<dbReference type="GO" id="GO:0006508">
    <property type="term" value="P:proteolysis"/>
    <property type="evidence" value="ECO:0007669"/>
    <property type="project" value="UniProtKB-KW"/>
</dbReference>
<name>A0ABS9BVI9_9BACT</name>
<dbReference type="SUPFAM" id="SSF50494">
    <property type="entry name" value="Trypsin-like serine proteases"/>
    <property type="match status" value="1"/>
</dbReference>
<dbReference type="GO" id="GO:0008233">
    <property type="term" value="F:peptidase activity"/>
    <property type="evidence" value="ECO:0007669"/>
    <property type="project" value="UniProtKB-KW"/>
</dbReference>
<sequence length="521" mass="57797">MKKLLFSILIISVFQMEAAAQSFDPDKAINSVVHIWVTDVNGTKQKNVLTGFVWKQPNQIVTALHGMRPGWKIEVKYAKQAAFREARIKKVLPMADLVLLELVRNDQNFTNVAPILNANTEKITASKEVHCIGLLEGSSGIPTRTLITGRIHPKETLNNLLPDKIKRDLMASSSLNLDLDILFFGTGNLLPSNSGAPIFDNQGRLVGIGSGGLEKGTVNISWAIPAKYIADLESSSITQLPSNVAGNRSLFSSTVFTSEDGDSIEEIYQNSNQLRPVQTKDFEFYLTKNRSIDELTETSEDPENIMMLSDEITRQYNINMNLSNIRLDIYEDIQNGVVVVVPEGLNLEVINARTDEEALQVSFRDNEFTYLAFAVAKNDAVDDINSMDIEEVMTFLDEYFYTELAQAFGIAGFEIVEEYSFADDGYDSGRKKFNIMANGAELLESPNDGRQYGILTYVTLLADEENVILTAAVTALPVDLITRAQTYGLNCTGSAGNSEDCIRIRDFYTAFTAAHLSTFAY</sequence>
<accession>A0ABS9BVI9</accession>
<keyword evidence="2" id="KW-0378">Hydrolase</keyword>
<proteinExistence type="predicted"/>
<keyword evidence="2" id="KW-0645">Protease</keyword>
<comment type="caution">
    <text evidence="2">The sequence shown here is derived from an EMBL/GenBank/DDBJ whole genome shotgun (WGS) entry which is preliminary data.</text>
</comment>
<feature type="chain" id="PRO_5046701774" evidence="1">
    <location>
        <begin position="19"/>
        <end position="521"/>
    </location>
</feature>
<dbReference type="EMBL" id="JAKEVZ010000010">
    <property type="protein sequence ID" value="MCF1752083.1"/>
    <property type="molecule type" value="Genomic_DNA"/>
</dbReference>
<keyword evidence="3" id="KW-1185">Reference proteome</keyword>